<name>A0A330LUV5_9GAMM</name>
<evidence type="ECO:0000313" key="2">
    <source>
        <dbReference type="EMBL" id="SQD77795.1"/>
    </source>
</evidence>
<keyword evidence="1" id="KW-0472">Membrane</keyword>
<feature type="transmembrane region" description="Helical" evidence="1">
    <location>
        <begin position="6"/>
        <end position="29"/>
    </location>
</feature>
<keyword evidence="1" id="KW-1133">Transmembrane helix</keyword>
<evidence type="ECO:0000256" key="1">
    <source>
        <dbReference type="SAM" id="Phobius"/>
    </source>
</evidence>
<sequence length="256" mass="28739">MTKSNNVYAICNAMCYVVCCVILLWLGMISSGHSMGLRSFVALPVEKDGAVIRFVYEHVKASDTASENSERLIANVAYGLSAKQTLLLGLPYRLSPSGSDRQGDVSVLYRHIVWQNDRFSGTDRLGLLAGVIAPTESDRDAAVQAGFVFTHFKNRQEIDVDVLYQAGMNDRKNSARYDVSWQFRLLPSERADWGLTPELNSVLELNGRWLEGNRTVHQLTIGLQWIHQQWVLEGGIAKDISNGHGSRYIMSTRFHF</sequence>
<dbReference type="Proteomes" id="UP000250163">
    <property type="component" value="Chromosome MORIYA"/>
</dbReference>
<keyword evidence="1" id="KW-0812">Transmembrane</keyword>
<gene>
    <name evidence="2" type="ORF">MORIYA_1317</name>
</gene>
<evidence type="ECO:0000313" key="3">
    <source>
        <dbReference type="Proteomes" id="UP000250163"/>
    </source>
</evidence>
<dbReference type="RefSeq" id="WP_232011534.1">
    <property type="nucleotide sequence ID" value="NZ_LS483250.1"/>
</dbReference>
<reference evidence="3" key="1">
    <citation type="submission" date="2018-05" db="EMBL/GenBank/DDBJ databases">
        <authorList>
            <person name="Cea G.-C."/>
            <person name="William W."/>
        </authorList>
    </citation>
    <scope>NUCLEOTIDE SEQUENCE [LARGE SCALE GENOMIC DNA]</scope>
    <source>
        <strain evidence="3">DB21MT 5</strain>
    </source>
</reference>
<dbReference type="AlphaFoldDB" id="A0A330LUV5"/>
<proteinExistence type="predicted"/>
<dbReference type="EMBL" id="LS483250">
    <property type="protein sequence ID" value="SQD77795.1"/>
    <property type="molecule type" value="Genomic_DNA"/>
</dbReference>
<dbReference type="KEGG" id="mya:MORIYA_1317"/>
<organism evidence="2 3">
    <name type="scientific">Moritella yayanosii</name>
    <dbReference type="NCBI Taxonomy" id="69539"/>
    <lineage>
        <taxon>Bacteria</taxon>
        <taxon>Pseudomonadati</taxon>
        <taxon>Pseudomonadota</taxon>
        <taxon>Gammaproteobacteria</taxon>
        <taxon>Alteromonadales</taxon>
        <taxon>Moritellaceae</taxon>
        <taxon>Moritella</taxon>
    </lineage>
</organism>
<protein>
    <submittedName>
        <fullName evidence="2">Uncharacterized protein</fullName>
    </submittedName>
</protein>
<accession>A0A330LUV5</accession>
<keyword evidence="3" id="KW-1185">Reference proteome</keyword>